<evidence type="ECO:0000313" key="9">
    <source>
        <dbReference type="EMBL" id="QWF70019.1"/>
    </source>
</evidence>
<evidence type="ECO:0000256" key="2">
    <source>
        <dbReference type="ARBA" id="ARBA00006464"/>
    </source>
</evidence>
<feature type="transmembrane region" description="Helical" evidence="7">
    <location>
        <begin position="47"/>
        <end position="63"/>
    </location>
</feature>
<comment type="similarity">
    <text evidence="2">Belongs to the bacterial sugar transferase family.</text>
</comment>
<dbReference type="GO" id="GO:0016020">
    <property type="term" value="C:membrane"/>
    <property type="evidence" value="ECO:0007669"/>
    <property type="project" value="UniProtKB-SubCell"/>
</dbReference>
<dbReference type="Pfam" id="PF13727">
    <property type="entry name" value="CoA_binding_3"/>
    <property type="match status" value="1"/>
</dbReference>
<organism evidence="9 10">
    <name type="scientific">Methylomonas paludis</name>
    <dbReference type="NCBI Taxonomy" id="1173101"/>
    <lineage>
        <taxon>Bacteria</taxon>
        <taxon>Pseudomonadati</taxon>
        <taxon>Pseudomonadota</taxon>
        <taxon>Gammaproteobacteria</taxon>
        <taxon>Methylococcales</taxon>
        <taxon>Methylococcaceae</taxon>
        <taxon>Methylomonas</taxon>
    </lineage>
</organism>
<evidence type="ECO:0000256" key="3">
    <source>
        <dbReference type="ARBA" id="ARBA00022679"/>
    </source>
</evidence>
<feature type="domain" description="Bacterial sugar transferase" evidence="8">
    <location>
        <begin position="282"/>
        <end position="465"/>
    </location>
</feature>
<keyword evidence="10" id="KW-1185">Reference proteome</keyword>
<gene>
    <name evidence="9" type="ORF">KEF85_11725</name>
</gene>
<dbReference type="InterPro" id="IPR017473">
    <property type="entry name" value="Undecaprenyl-P_gluc_Ptfrase"/>
</dbReference>
<dbReference type="SUPFAM" id="SSF51735">
    <property type="entry name" value="NAD(P)-binding Rossmann-fold domains"/>
    <property type="match status" value="1"/>
</dbReference>
<evidence type="ECO:0000256" key="5">
    <source>
        <dbReference type="ARBA" id="ARBA00022989"/>
    </source>
</evidence>
<dbReference type="EMBL" id="CP073754">
    <property type="protein sequence ID" value="QWF70019.1"/>
    <property type="molecule type" value="Genomic_DNA"/>
</dbReference>
<dbReference type="RefSeq" id="WP_215580784.1">
    <property type="nucleotide sequence ID" value="NZ_CP073754.1"/>
</dbReference>
<dbReference type="NCBIfam" id="TIGR03025">
    <property type="entry name" value="EPS_sugtrans"/>
    <property type="match status" value="1"/>
</dbReference>
<dbReference type="PANTHER" id="PTHR30576">
    <property type="entry name" value="COLANIC BIOSYNTHESIS UDP-GLUCOSE LIPID CARRIER TRANSFERASE"/>
    <property type="match status" value="1"/>
</dbReference>
<dbReference type="Proteomes" id="UP000676649">
    <property type="component" value="Chromosome"/>
</dbReference>
<dbReference type="Gene3D" id="3.40.50.720">
    <property type="entry name" value="NAD(P)-binding Rossmann-like Domain"/>
    <property type="match status" value="1"/>
</dbReference>
<dbReference type="KEGG" id="mpad:KEF85_11725"/>
<feature type="transmembrane region" description="Helical" evidence="7">
    <location>
        <begin position="84"/>
        <end position="108"/>
    </location>
</feature>
<evidence type="ECO:0000256" key="7">
    <source>
        <dbReference type="SAM" id="Phobius"/>
    </source>
</evidence>
<dbReference type="GO" id="GO:0009242">
    <property type="term" value="P:colanic acid biosynthetic process"/>
    <property type="evidence" value="ECO:0007669"/>
    <property type="project" value="TreeGrafter"/>
</dbReference>
<proteinExistence type="inferred from homology"/>
<keyword evidence="3 9" id="KW-0808">Transferase</keyword>
<dbReference type="NCBIfam" id="TIGR03023">
    <property type="entry name" value="WcaJ_sugtrans"/>
    <property type="match status" value="1"/>
</dbReference>
<evidence type="ECO:0000313" key="10">
    <source>
        <dbReference type="Proteomes" id="UP000676649"/>
    </source>
</evidence>
<accession>A0A975MLW8</accession>
<evidence type="ECO:0000256" key="4">
    <source>
        <dbReference type="ARBA" id="ARBA00022692"/>
    </source>
</evidence>
<dbReference type="AlphaFoldDB" id="A0A975MLW8"/>
<feature type="transmembrane region" description="Helical" evidence="7">
    <location>
        <begin position="114"/>
        <end position="133"/>
    </location>
</feature>
<dbReference type="InterPro" id="IPR017475">
    <property type="entry name" value="EPS_sugar_tfrase"/>
</dbReference>
<evidence type="ECO:0000259" key="8">
    <source>
        <dbReference type="Pfam" id="PF02397"/>
    </source>
</evidence>
<keyword evidence="6 7" id="KW-0472">Membrane</keyword>
<sequence length="472" mass="53735">MNQNRSKGFIRPLQPLQGLKRAMDTGLIFIMLYAALRVSALPLTTEYLALFIVCTVLYGIFAEQHEIYYGWRGDPMFDVAMRILMSWVLAFAIVISCLFMFDFGFAFSKEVLEIWLPLTSLGIISLHTIRRLIMSHMHALGINVRTYAVLGANKLGQRLDHAISEMPWLGYKCVGFFDDRYENSERCQDIHNPDRVIGGFKDLLEQAQLGNIDHIYVTLPLRAEKRVNQLINELADSTVSVNIVPDFFTFNLMHSKLSSVKGIPVVSVFDTPLNSALDGFYKRFEDLLLCAIILPLIAIPMAIIGAAVRLTSPGPAIFKQKRYGVNGEEIEVWKFRSMTVTENGATVTQATVNDRRVTRLGGILRRTSLDELPQFINVLQGRMSVVGPRPHAIAHNEFYRKQIQGYMLRHKMKPGITGLAQINGCRGETDTIEKMQMRIHYDLEYIRHWSVFLDLKLVFLTIFKGFVSEQAY</sequence>
<name>A0A975MLW8_9GAMM</name>
<dbReference type="PANTHER" id="PTHR30576:SF21">
    <property type="entry name" value="UDP-GLUCOSE:UNDECAPRENYL-PHOSPHATE GLUCOSE-1-PHOSPHATE TRANSFERASE"/>
    <property type="match status" value="1"/>
</dbReference>
<dbReference type="EC" id="2.7.8.31" evidence="9"/>
<evidence type="ECO:0000256" key="1">
    <source>
        <dbReference type="ARBA" id="ARBA00004141"/>
    </source>
</evidence>
<feature type="transmembrane region" description="Helical" evidence="7">
    <location>
        <begin position="287"/>
        <end position="308"/>
    </location>
</feature>
<dbReference type="InterPro" id="IPR003362">
    <property type="entry name" value="Bact_transf"/>
</dbReference>
<keyword evidence="5 7" id="KW-1133">Transmembrane helix</keyword>
<protein>
    <submittedName>
        <fullName evidence="9">Undecaprenyl-phosphate glucose phosphotransferase</fullName>
        <ecNumber evidence="9">2.7.8.31</ecNumber>
    </submittedName>
</protein>
<dbReference type="Pfam" id="PF02397">
    <property type="entry name" value="Bac_transf"/>
    <property type="match status" value="1"/>
</dbReference>
<dbReference type="GO" id="GO:0089702">
    <property type="term" value="F:undecaprenyl-phosphate glucose phosphotransferase activity"/>
    <property type="evidence" value="ECO:0007669"/>
    <property type="project" value="UniProtKB-EC"/>
</dbReference>
<keyword evidence="4 7" id="KW-0812">Transmembrane</keyword>
<reference evidence="9" key="1">
    <citation type="submission" date="2021-04" db="EMBL/GenBank/DDBJ databases">
        <title>Draft genome sequence data of methanotrophic Methylovulum sp. strain S1L and Methylomonas sp. strain S2AM isolated from boreal lake water columns.</title>
        <authorList>
            <person name="Rissanen A.J."/>
            <person name="Mangayil R."/>
            <person name="Svenning M.M."/>
            <person name="Khanongnuch R."/>
        </authorList>
    </citation>
    <scope>NUCLEOTIDE SEQUENCE</scope>
    <source>
        <strain evidence="9">S2AM</strain>
    </source>
</reference>
<comment type="subcellular location">
    <subcellularLocation>
        <location evidence="1">Membrane</location>
        <topology evidence="1">Multi-pass membrane protein</topology>
    </subcellularLocation>
</comment>
<dbReference type="InterPro" id="IPR036291">
    <property type="entry name" value="NAD(P)-bd_dom_sf"/>
</dbReference>
<evidence type="ECO:0000256" key="6">
    <source>
        <dbReference type="ARBA" id="ARBA00023136"/>
    </source>
</evidence>